<keyword evidence="2" id="KW-1185">Reference proteome</keyword>
<gene>
    <name evidence="1" type="ORF">LTS18_014006</name>
</gene>
<dbReference type="Proteomes" id="UP001186974">
    <property type="component" value="Unassembled WGS sequence"/>
</dbReference>
<comment type="caution">
    <text evidence="1">The sequence shown here is derived from an EMBL/GenBank/DDBJ whole genome shotgun (WGS) entry which is preliminary data.</text>
</comment>
<organism evidence="1 2">
    <name type="scientific">Coniosporium uncinatum</name>
    <dbReference type="NCBI Taxonomy" id="93489"/>
    <lineage>
        <taxon>Eukaryota</taxon>
        <taxon>Fungi</taxon>
        <taxon>Dikarya</taxon>
        <taxon>Ascomycota</taxon>
        <taxon>Pezizomycotina</taxon>
        <taxon>Dothideomycetes</taxon>
        <taxon>Dothideomycetes incertae sedis</taxon>
        <taxon>Coniosporium</taxon>
    </lineage>
</organism>
<evidence type="ECO:0000313" key="1">
    <source>
        <dbReference type="EMBL" id="KAK3075648.1"/>
    </source>
</evidence>
<protein>
    <submittedName>
        <fullName evidence="1">Uncharacterized protein</fullName>
    </submittedName>
</protein>
<proteinExistence type="predicted"/>
<sequence length="144" mass="15289">MSSIIGRSAFRATYPLRASRTMPLRAAGANAAEGAAAQASEGSNALKKGARRDPELYILLGIMSGAFALVGWHFSRKPTSASSEHSVSKVENSEPWNAGGGTGKYQYHPGGDTSTKKDAPSALNTVIVPNVNLPKELHDKFNKY</sequence>
<name>A0ACC3DHG5_9PEZI</name>
<feature type="non-terminal residue" evidence="1">
    <location>
        <position position="144"/>
    </location>
</feature>
<dbReference type="EMBL" id="JAWDJW010004411">
    <property type="protein sequence ID" value="KAK3075648.1"/>
    <property type="molecule type" value="Genomic_DNA"/>
</dbReference>
<evidence type="ECO:0000313" key="2">
    <source>
        <dbReference type="Proteomes" id="UP001186974"/>
    </source>
</evidence>
<accession>A0ACC3DHG5</accession>
<reference evidence="1" key="1">
    <citation type="submission" date="2024-09" db="EMBL/GenBank/DDBJ databases">
        <title>Black Yeasts Isolated from many extreme environments.</title>
        <authorList>
            <person name="Coleine C."/>
            <person name="Stajich J.E."/>
            <person name="Selbmann L."/>
        </authorList>
    </citation>
    <scope>NUCLEOTIDE SEQUENCE</scope>
    <source>
        <strain evidence="1">CCFEE 5737</strain>
    </source>
</reference>